<dbReference type="SUPFAM" id="SSF50475">
    <property type="entry name" value="FMN-binding split barrel"/>
    <property type="match status" value="1"/>
</dbReference>
<feature type="compositionally biased region" description="Low complexity" evidence="1">
    <location>
        <begin position="104"/>
        <end position="113"/>
    </location>
</feature>
<evidence type="ECO:0000256" key="1">
    <source>
        <dbReference type="SAM" id="MobiDB-lite"/>
    </source>
</evidence>
<feature type="region of interest" description="Disordered" evidence="1">
    <location>
        <begin position="94"/>
        <end position="113"/>
    </location>
</feature>
<accession>A0A2T4AGU9</accession>
<name>A0A2T4AGU9_TRIHA</name>
<proteinExistence type="predicted"/>
<dbReference type="PANTHER" id="PTHR34071">
    <property type="entry name" value="5-NITROIMIDAZOLE ANTIBIOTICS RESISTANCE PROTEIN, NIMA-FAMILY-RELATED PROTEIN-RELATED"/>
    <property type="match status" value="1"/>
</dbReference>
<protein>
    <recommendedName>
        <fullName evidence="4">Flavin-nucleotide-binding protein</fullName>
    </recommendedName>
</protein>
<dbReference type="InterPro" id="IPR024747">
    <property type="entry name" value="Pyridox_Oxase-rel"/>
</dbReference>
<reference evidence="2 3" key="1">
    <citation type="submission" date="2016-07" db="EMBL/GenBank/DDBJ databases">
        <title>Multiple horizontal gene transfer events from other fungi enriched the ability of initially mycotrophic Trichoderma (Ascomycota) to feed on dead plant biomass.</title>
        <authorList>
            <consortium name="DOE Joint Genome Institute"/>
            <person name="Aerts A."/>
            <person name="Atanasova L."/>
            <person name="Chenthamara K."/>
            <person name="Zhang J."/>
            <person name="Grujic M."/>
            <person name="Henrissat B."/>
            <person name="Kuo A."/>
            <person name="Salamov A."/>
            <person name="Lipzen A."/>
            <person name="Labutti K."/>
            <person name="Barry K."/>
            <person name="Miao Y."/>
            <person name="Rahimi M.J."/>
            <person name="Shen Q."/>
            <person name="Grigoriev I.V."/>
            <person name="Kubicek C.P."/>
            <person name="Druzhinina I.S."/>
        </authorList>
    </citation>
    <scope>NUCLEOTIDE SEQUENCE [LARGE SCALE GENOMIC DNA]</scope>
    <source>
        <strain evidence="2 3">CBS 226.95</strain>
    </source>
</reference>
<dbReference type="GeneID" id="36631463"/>
<dbReference type="EMBL" id="KZ679678">
    <property type="protein sequence ID" value="PTB56315.1"/>
    <property type="molecule type" value="Genomic_DNA"/>
</dbReference>
<dbReference type="Proteomes" id="UP000241690">
    <property type="component" value="Unassembled WGS sequence"/>
</dbReference>
<evidence type="ECO:0000313" key="2">
    <source>
        <dbReference type="EMBL" id="PTB56315.1"/>
    </source>
</evidence>
<sequence length="275" mass="30735">MGRHTLEYPRTKDNTVRRHNERAIYALETIHKLINSSQLLDVSFNPPDSPFPATLPMIGHMGSFDRPSADLGDPLDLYLHGYVSSRMMNVARATNKDKPEGDDQQQQQQQQQQEQGLPVCVAASHVDALILATSAFNHSYNYRSVVLFGYATLVEDEAEKTYAMELITNGVVPDRWKTSRQPPTKAEMQSTSILKVKITSGSAKFRDGGVSDDKHDLQNEEAQNSVWTGVVPVFSSLGEPVSTTYNKVEVPANVTDFIKDYNNENKEYVLSAIKK</sequence>
<evidence type="ECO:0000313" key="3">
    <source>
        <dbReference type="Proteomes" id="UP000241690"/>
    </source>
</evidence>
<keyword evidence="3" id="KW-1185">Reference proteome</keyword>
<dbReference type="AlphaFoldDB" id="A0A2T4AGU9"/>
<gene>
    <name evidence="2" type="ORF">M431DRAFT_79939</name>
</gene>
<dbReference type="Pfam" id="PF12900">
    <property type="entry name" value="Pyridox_ox_2"/>
    <property type="match status" value="1"/>
</dbReference>
<dbReference type="STRING" id="983964.A0A2T4AGU9"/>
<dbReference type="PANTHER" id="PTHR34071:SF2">
    <property type="entry name" value="FLAVIN-NUCLEOTIDE-BINDING PROTEIN"/>
    <property type="match status" value="1"/>
</dbReference>
<dbReference type="InterPro" id="IPR012349">
    <property type="entry name" value="Split_barrel_FMN-bd"/>
</dbReference>
<dbReference type="RefSeq" id="XP_024775992.1">
    <property type="nucleotide sequence ID" value="XM_024922880.1"/>
</dbReference>
<organism evidence="2 3">
    <name type="scientific">Trichoderma harzianum CBS 226.95</name>
    <dbReference type="NCBI Taxonomy" id="983964"/>
    <lineage>
        <taxon>Eukaryota</taxon>
        <taxon>Fungi</taxon>
        <taxon>Dikarya</taxon>
        <taxon>Ascomycota</taxon>
        <taxon>Pezizomycotina</taxon>
        <taxon>Sordariomycetes</taxon>
        <taxon>Hypocreomycetidae</taxon>
        <taxon>Hypocreales</taxon>
        <taxon>Hypocreaceae</taxon>
        <taxon>Trichoderma</taxon>
    </lineage>
</organism>
<evidence type="ECO:0008006" key="4">
    <source>
        <dbReference type="Google" id="ProtNLM"/>
    </source>
</evidence>
<dbReference type="Gene3D" id="2.30.110.10">
    <property type="entry name" value="Electron Transport, Fmn-binding Protein, Chain A"/>
    <property type="match status" value="1"/>
</dbReference>